<evidence type="ECO:0000256" key="11">
    <source>
        <dbReference type="ARBA" id="ARBA00082558"/>
    </source>
</evidence>
<comment type="catalytic activity">
    <reaction evidence="9">
        <text>N-terminal L-prolyl-L-prolyl-L-lysyl-[protein] + 2 S-adenosyl-L-methionine = N-terminal N,N-dimethyl-L-prolyl-L-prolyl-L-lysyl-[protein] + 2 S-adenosyl-L-homocysteine + 2 H(+)</text>
        <dbReference type="Rhea" id="RHEA:54736"/>
        <dbReference type="Rhea" id="RHEA-COMP:13787"/>
        <dbReference type="Rhea" id="RHEA-COMP:13974"/>
        <dbReference type="ChEBI" id="CHEBI:15378"/>
        <dbReference type="ChEBI" id="CHEBI:57856"/>
        <dbReference type="ChEBI" id="CHEBI:59789"/>
        <dbReference type="ChEBI" id="CHEBI:138059"/>
        <dbReference type="ChEBI" id="CHEBI:138318"/>
        <dbReference type="EC" id="2.1.1.244"/>
    </reaction>
</comment>
<reference evidence="13 14" key="1">
    <citation type="journal article" date="2018" name="MBio">
        <title>Comparative Genomics Reveals the Core Gene Toolbox for the Fungus-Insect Symbiosis.</title>
        <authorList>
            <person name="Wang Y."/>
            <person name="Stata M."/>
            <person name="Wang W."/>
            <person name="Stajich J.E."/>
            <person name="White M.M."/>
            <person name="Moncalvo J.M."/>
        </authorList>
    </citation>
    <scope>NUCLEOTIDE SEQUENCE [LARGE SCALE GENOMIC DNA]</scope>
    <source>
        <strain evidence="13 14">SC-DP-2</strain>
    </source>
</reference>
<dbReference type="Pfam" id="PF05891">
    <property type="entry name" value="Methyltransf_PK"/>
    <property type="match status" value="1"/>
</dbReference>
<gene>
    <name evidence="13" type="ORF">BB560_002726</name>
</gene>
<feature type="binding site" evidence="12">
    <location>
        <position position="77"/>
    </location>
    <ligand>
        <name>S-adenosyl-L-methionine</name>
        <dbReference type="ChEBI" id="CHEBI:59789"/>
    </ligand>
</feature>
<comment type="catalytic activity">
    <reaction evidence="8">
        <text>N-terminal L-seryl-L-prolyl-L-lysyl-[protein] + 3 S-adenosyl-L-methionine = N-terminal N,N,N-trimethyl-L-seryl-L-prolyl-L-lysyl-[protein] + 3 S-adenosyl-L-homocysteine + 3 H(+)</text>
        <dbReference type="Rhea" id="RHEA:54724"/>
        <dbReference type="Rhea" id="RHEA-COMP:13789"/>
        <dbReference type="Rhea" id="RHEA-COMP:13973"/>
        <dbReference type="ChEBI" id="CHEBI:15378"/>
        <dbReference type="ChEBI" id="CHEBI:57856"/>
        <dbReference type="ChEBI" id="CHEBI:59789"/>
        <dbReference type="ChEBI" id="CHEBI:138061"/>
        <dbReference type="ChEBI" id="CHEBI:138317"/>
        <dbReference type="EC" id="2.1.1.244"/>
    </reaction>
</comment>
<feature type="binding site" evidence="12">
    <location>
        <position position="82"/>
    </location>
    <ligand>
        <name>S-adenosyl-L-methionine</name>
        <dbReference type="ChEBI" id="CHEBI:59789"/>
    </ligand>
</feature>
<sequence length="236" mass="27101">MSDKIKARNDWYEDADKYWETVDSSDNGMLGGLLFVNHPDIKDSSKMIQNLLETRFKRKEKEANSEQHSELYALDCGAGIGRVTKNLLSKYFDKVDMVEQNSKFVSEAKTSNLKQLTDSGIVVNFFNFGLQDFTPMPSKYDVIWCQWVLSHLTDDDLVGFFKRCVTGLKPNGVICVKENTCSTDYIVDNKDSSVTRSLAVYESIFKRARLRILETRLQSGFPKTLFRVRMWVLSPT</sequence>
<dbReference type="GO" id="GO:0071885">
    <property type="term" value="F:N-terminal protein N-methyltransferase activity"/>
    <property type="evidence" value="ECO:0007669"/>
    <property type="project" value="UniProtKB-EC"/>
</dbReference>
<dbReference type="SUPFAM" id="SSF53335">
    <property type="entry name" value="S-adenosyl-L-methionine-dependent methyltransferases"/>
    <property type="match status" value="1"/>
</dbReference>
<evidence type="ECO:0000256" key="1">
    <source>
        <dbReference type="ARBA" id="ARBA00009059"/>
    </source>
</evidence>
<protein>
    <recommendedName>
        <fullName evidence="6">Alpha N-terminal protein methyltransferase 1</fullName>
        <ecNumber evidence="5">2.1.1.244</ecNumber>
    </recommendedName>
    <alternativeName>
        <fullName evidence="11">Translation associated element 1</fullName>
    </alternativeName>
    <alternativeName>
        <fullName evidence="7">X-Pro-Lys N-terminal protein methyltransferase 1</fullName>
    </alternativeName>
</protein>
<evidence type="ECO:0000256" key="9">
    <source>
        <dbReference type="ARBA" id="ARBA00047885"/>
    </source>
</evidence>
<dbReference type="OrthoDB" id="1298661at2759"/>
<evidence type="ECO:0000256" key="2">
    <source>
        <dbReference type="ARBA" id="ARBA00022603"/>
    </source>
</evidence>
<comment type="caution">
    <text evidence="13">The sequence shown here is derived from an EMBL/GenBank/DDBJ whole genome shotgun (WGS) entry which is preliminary data.</text>
</comment>
<accession>A0A2T9ZE36</accession>
<dbReference type="EC" id="2.1.1.244" evidence="5"/>
<comment type="catalytic activity">
    <reaction evidence="10">
        <text>N-terminal L-alanyl-L-prolyl-L-lysyl-[protein] + 3 S-adenosyl-L-methionine = N-terminal N,N,N-trimethyl-L-alanyl-L-prolyl-L-lysyl-[protein] + 3 S-adenosyl-L-homocysteine + 3 H(+)</text>
        <dbReference type="Rhea" id="RHEA:54712"/>
        <dbReference type="Rhea" id="RHEA-COMP:13785"/>
        <dbReference type="Rhea" id="RHEA-COMP:13971"/>
        <dbReference type="ChEBI" id="CHEBI:15378"/>
        <dbReference type="ChEBI" id="CHEBI:57856"/>
        <dbReference type="ChEBI" id="CHEBI:59789"/>
        <dbReference type="ChEBI" id="CHEBI:138057"/>
        <dbReference type="ChEBI" id="CHEBI:138315"/>
        <dbReference type="EC" id="2.1.1.244"/>
    </reaction>
</comment>
<evidence type="ECO:0000256" key="7">
    <source>
        <dbReference type="ARBA" id="ARBA00043129"/>
    </source>
</evidence>
<feature type="binding site" evidence="12">
    <location>
        <position position="146"/>
    </location>
    <ligand>
        <name>S-adenosyl-L-methionine</name>
        <dbReference type="ChEBI" id="CHEBI:59789"/>
    </ligand>
</feature>
<dbReference type="PANTHER" id="PTHR12753:SF0">
    <property type="entry name" value="ALPHA N-TERMINAL PROTEIN METHYLTRANSFERASE 1"/>
    <property type="match status" value="1"/>
</dbReference>
<evidence type="ECO:0000313" key="13">
    <source>
        <dbReference type="EMBL" id="PVV02812.1"/>
    </source>
</evidence>
<keyword evidence="3" id="KW-0808">Transferase</keyword>
<comment type="similarity">
    <text evidence="1">Belongs to the methyltransferase superfamily. NTM1 family.</text>
</comment>
<dbReference type="PANTHER" id="PTHR12753">
    <property type="entry name" value="AD-003 - RELATED"/>
    <property type="match status" value="1"/>
</dbReference>
<dbReference type="CDD" id="cd02440">
    <property type="entry name" value="AdoMet_MTases"/>
    <property type="match status" value="1"/>
</dbReference>
<organism evidence="13 14">
    <name type="scientific">Smittium megazygosporum</name>
    <dbReference type="NCBI Taxonomy" id="133381"/>
    <lineage>
        <taxon>Eukaryota</taxon>
        <taxon>Fungi</taxon>
        <taxon>Fungi incertae sedis</taxon>
        <taxon>Zoopagomycota</taxon>
        <taxon>Kickxellomycotina</taxon>
        <taxon>Harpellomycetes</taxon>
        <taxon>Harpellales</taxon>
        <taxon>Legeriomycetaceae</taxon>
        <taxon>Smittium</taxon>
    </lineage>
</organism>
<keyword evidence="14" id="KW-1185">Reference proteome</keyword>
<feature type="binding site" evidence="12">
    <location>
        <begin position="130"/>
        <end position="131"/>
    </location>
    <ligand>
        <name>S-adenosyl-L-methionine</name>
        <dbReference type="ChEBI" id="CHEBI:59789"/>
    </ligand>
</feature>
<evidence type="ECO:0000256" key="12">
    <source>
        <dbReference type="PIRSR" id="PIRSR016958-1"/>
    </source>
</evidence>
<evidence type="ECO:0000256" key="3">
    <source>
        <dbReference type="ARBA" id="ARBA00022679"/>
    </source>
</evidence>
<keyword evidence="2" id="KW-0489">Methyltransferase</keyword>
<evidence type="ECO:0000313" key="14">
    <source>
        <dbReference type="Proteomes" id="UP000245609"/>
    </source>
</evidence>
<dbReference type="InterPro" id="IPR029063">
    <property type="entry name" value="SAM-dependent_MTases_sf"/>
</dbReference>
<evidence type="ECO:0000256" key="6">
    <source>
        <dbReference type="ARBA" id="ARBA00039449"/>
    </source>
</evidence>
<dbReference type="InterPro" id="IPR008576">
    <property type="entry name" value="MeTrfase_NTM1"/>
</dbReference>
<dbReference type="EMBL" id="MBFS01000326">
    <property type="protein sequence ID" value="PVV02812.1"/>
    <property type="molecule type" value="Genomic_DNA"/>
</dbReference>
<proteinExistence type="inferred from homology"/>
<evidence type="ECO:0000256" key="4">
    <source>
        <dbReference type="ARBA" id="ARBA00022691"/>
    </source>
</evidence>
<evidence type="ECO:0000256" key="5">
    <source>
        <dbReference type="ARBA" id="ARBA00039112"/>
    </source>
</evidence>
<evidence type="ECO:0000256" key="10">
    <source>
        <dbReference type="ARBA" id="ARBA00048167"/>
    </source>
</evidence>
<dbReference type="PIRSF" id="PIRSF016958">
    <property type="entry name" value="DUF858_MeTrfase_lik"/>
    <property type="match status" value="1"/>
</dbReference>
<keyword evidence="4 12" id="KW-0949">S-adenosyl-L-methionine</keyword>
<dbReference type="FunFam" id="3.40.50.150:FF:000025">
    <property type="entry name" value="N-terminal Xaa-Pro-Lys N-methyltransferase 1"/>
    <property type="match status" value="1"/>
</dbReference>
<name>A0A2T9ZE36_9FUNG</name>
<dbReference type="STRING" id="133381.A0A2T9ZE36"/>
<dbReference type="Gene3D" id="3.40.50.150">
    <property type="entry name" value="Vaccinia Virus protein VP39"/>
    <property type="match status" value="1"/>
</dbReference>
<dbReference type="GO" id="GO:0005737">
    <property type="term" value="C:cytoplasm"/>
    <property type="evidence" value="ECO:0007669"/>
    <property type="project" value="TreeGrafter"/>
</dbReference>
<dbReference type="AlphaFoldDB" id="A0A2T9ZE36"/>
<dbReference type="GO" id="GO:0032259">
    <property type="term" value="P:methylation"/>
    <property type="evidence" value="ECO:0007669"/>
    <property type="project" value="UniProtKB-KW"/>
</dbReference>
<evidence type="ECO:0000256" key="8">
    <source>
        <dbReference type="ARBA" id="ARBA00047306"/>
    </source>
</evidence>
<dbReference type="Proteomes" id="UP000245609">
    <property type="component" value="Unassembled WGS sequence"/>
</dbReference>